<dbReference type="Proteomes" id="UP001497383">
    <property type="component" value="Chromosome 6"/>
</dbReference>
<proteinExistence type="inferred from homology"/>
<dbReference type="EMBL" id="OZ022410">
    <property type="protein sequence ID" value="CAK9441046.1"/>
    <property type="molecule type" value="Genomic_DNA"/>
</dbReference>
<reference evidence="6 7" key="1">
    <citation type="submission" date="2024-03" db="EMBL/GenBank/DDBJ databases">
        <authorList>
            <person name="Brejova B."/>
        </authorList>
    </citation>
    <scope>NUCLEOTIDE SEQUENCE [LARGE SCALE GENOMIC DNA]</scope>
    <source>
        <strain evidence="6 7">CBS 14171</strain>
    </source>
</reference>
<dbReference type="RefSeq" id="XP_066831853.1">
    <property type="nucleotide sequence ID" value="XM_066975189.1"/>
</dbReference>
<comment type="similarity">
    <text evidence="1">Belongs to the DENR family.</text>
</comment>
<evidence type="ECO:0000256" key="1">
    <source>
        <dbReference type="ARBA" id="ARBA00007514"/>
    </source>
</evidence>
<feature type="coiled-coil region" evidence="4">
    <location>
        <begin position="63"/>
        <end position="99"/>
    </location>
</feature>
<evidence type="ECO:0000256" key="3">
    <source>
        <dbReference type="ARBA" id="ARBA00020058"/>
    </source>
</evidence>
<dbReference type="InterPro" id="IPR046447">
    <property type="entry name" value="DENR_C"/>
</dbReference>
<dbReference type="PROSITE" id="PS50296">
    <property type="entry name" value="SUI1"/>
    <property type="match status" value="1"/>
</dbReference>
<organism evidence="6 7">
    <name type="scientific">Lodderomyces beijingensis</name>
    <dbReference type="NCBI Taxonomy" id="1775926"/>
    <lineage>
        <taxon>Eukaryota</taxon>
        <taxon>Fungi</taxon>
        <taxon>Dikarya</taxon>
        <taxon>Ascomycota</taxon>
        <taxon>Saccharomycotina</taxon>
        <taxon>Pichiomycetes</taxon>
        <taxon>Debaryomycetaceae</taxon>
        <taxon>Candida/Lodderomyces clade</taxon>
        <taxon>Lodderomyces</taxon>
    </lineage>
</organism>
<sequence length="202" mass="21903">MTEVQPRKTTYCGVCTMPPEFCEFGIQLAKCQAWLEDNNLELYTRLYPSADETSGTGTSSDALTEKDIAKKQAREQAKLAKEQARLKAAKITIKRIERNKRKHIISISGLEVLSEVIDVKKLAKSMAAKFATGASVTKNAEGSDEVLVQGDVSDEARAFIESLIAEHEGSGLEDVKVEQVDDKKIKKKADAAAAAAAASGKK</sequence>
<dbReference type="GeneID" id="92210111"/>
<dbReference type="InterPro" id="IPR036877">
    <property type="entry name" value="SUI1_dom_sf"/>
</dbReference>
<dbReference type="PANTHER" id="PTHR12789">
    <property type="entry name" value="DENSITY-REGULATED PROTEIN HOMOLOG"/>
    <property type="match status" value="1"/>
</dbReference>
<evidence type="ECO:0000256" key="2">
    <source>
        <dbReference type="ARBA" id="ARBA00011742"/>
    </source>
</evidence>
<dbReference type="InterPro" id="IPR001950">
    <property type="entry name" value="SUI1"/>
</dbReference>
<evidence type="ECO:0000259" key="5">
    <source>
        <dbReference type="PROSITE" id="PS50296"/>
    </source>
</evidence>
<name>A0ABP0ZRA0_9ASCO</name>
<dbReference type="Pfam" id="PF01253">
    <property type="entry name" value="SUI1"/>
    <property type="match status" value="1"/>
</dbReference>
<evidence type="ECO:0000313" key="7">
    <source>
        <dbReference type="Proteomes" id="UP001497383"/>
    </source>
</evidence>
<evidence type="ECO:0000256" key="4">
    <source>
        <dbReference type="SAM" id="Coils"/>
    </source>
</evidence>
<keyword evidence="4" id="KW-0175">Coiled coil</keyword>
<dbReference type="Gene3D" id="3.30.780.10">
    <property type="entry name" value="SUI1-like domain"/>
    <property type="match status" value="1"/>
</dbReference>
<dbReference type="InterPro" id="IPR050318">
    <property type="entry name" value="DENR/SUI1_TIF"/>
</dbReference>
<feature type="domain" description="SUI1" evidence="5">
    <location>
        <begin position="91"/>
        <end position="164"/>
    </location>
</feature>
<keyword evidence="7" id="KW-1185">Reference proteome</keyword>
<accession>A0ABP0ZRA0</accession>
<protein>
    <recommendedName>
        <fullName evidence="3">Translation machinery-associated protein 22</fullName>
    </recommendedName>
</protein>
<dbReference type="InterPro" id="IPR048517">
    <property type="entry name" value="DENR_N"/>
</dbReference>
<evidence type="ECO:0000313" key="6">
    <source>
        <dbReference type="EMBL" id="CAK9441046.1"/>
    </source>
</evidence>
<dbReference type="CDD" id="cd11607">
    <property type="entry name" value="DENR_C"/>
    <property type="match status" value="1"/>
</dbReference>
<comment type="subunit">
    <text evidence="2">Interacts with the 40S ribosomal subunit.</text>
</comment>
<dbReference type="SUPFAM" id="SSF55159">
    <property type="entry name" value="eIF1-like"/>
    <property type="match status" value="1"/>
</dbReference>
<gene>
    <name evidence="6" type="ORF">LODBEIA_P49150</name>
</gene>
<dbReference type="PANTHER" id="PTHR12789:SF0">
    <property type="entry name" value="DENSITY-REGULATED PROTEIN"/>
    <property type="match status" value="1"/>
</dbReference>
<dbReference type="Pfam" id="PF21023">
    <property type="entry name" value="DENR_N"/>
    <property type="match status" value="1"/>
</dbReference>